<evidence type="ECO:0000313" key="1">
    <source>
        <dbReference type="EMBL" id="KIK43923.1"/>
    </source>
</evidence>
<dbReference type="InParanoid" id="A0A0D0BKZ5"/>
<proteinExistence type="predicted"/>
<accession>A0A0D0BKZ5</accession>
<name>A0A0D0BKZ5_9AGAM</name>
<sequence length="97" mass="11193">MYKWLPFRPPSHASDNAHCCRRLLGQNIACGTVRGCCNRAIATTRPTRSLLKQYTDQENVSYYRVLQSATKRSAAQLNPLIIWQPHWCFDPLWIETG</sequence>
<protein>
    <submittedName>
        <fullName evidence="1">Uncharacterized protein</fullName>
    </submittedName>
</protein>
<gene>
    <name evidence="1" type="ORF">CY34DRAFT_673882</name>
</gene>
<organism evidence="1 2">
    <name type="scientific">Suillus luteus UH-Slu-Lm8-n1</name>
    <dbReference type="NCBI Taxonomy" id="930992"/>
    <lineage>
        <taxon>Eukaryota</taxon>
        <taxon>Fungi</taxon>
        <taxon>Dikarya</taxon>
        <taxon>Basidiomycota</taxon>
        <taxon>Agaricomycotina</taxon>
        <taxon>Agaricomycetes</taxon>
        <taxon>Agaricomycetidae</taxon>
        <taxon>Boletales</taxon>
        <taxon>Suillineae</taxon>
        <taxon>Suillaceae</taxon>
        <taxon>Suillus</taxon>
    </lineage>
</organism>
<dbReference type="AlphaFoldDB" id="A0A0D0BKZ5"/>
<dbReference type="EMBL" id="KN835201">
    <property type="protein sequence ID" value="KIK43923.1"/>
    <property type="molecule type" value="Genomic_DNA"/>
</dbReference>
<keyword evidence="2" id="KW-1185">Reference proteome</keyword>
<dbReference type="HOGENOM" id="CLU_2348103_0_0_1"/>
<dbReference type="Proteomes" id="UP000054485">
    <property type="component" value="Unassembled WGS sequence"/>
</dbReference>
<reference evidence="1 2" key="1">
    <citation type="submission" date="2014-04" db="EMBL/GenBank/DDBJ databases">
        <authorList>
            <consortium name="DOE Joint Genome Institute"/>
            <person name="Kuo A."/>
            <person name="Ruytinx J."/>
            <person name="Rineau F."/>
            <person name="Colpaert J."/>
            <person name="Kohler A."/>
            <person name="Nagy L.G."/>
            <person name="Floudas D."/>
            <person name="Copeland A."/>
            <person name="Barry K.W."/>
            <person name="Cichocki N."/>
            <person name="Veneault-Fourrey C."/>
            <person name="LaButti K."/>
            <person name="Lindquist E.A."/>
            <person name="Lipzen A."/>
            <person name="Lundell T."/>
            <person name="Morin E."/>
            <person name="Murat C."/>
            <person name="Sun H."/>
            <person name="Tunlid A."/>
            <person name="Henrissat B."/>
            <person name="Grigoriev I.V."/>
            <person name="Hibbett D.S."/>
            <person name="Martin F."/>
            <person name="Nordberg H.P."/>
            <person name="Cantor M.N."/>
            <person name="Hua S.X."/>
        </authorList>
    </citation>
    <scope>NUCLEOTIDE SEQUENCE [LARGE SCALE GENOMIC DNA]</scope>
    <source>
        <strain evidence="1 2">UH-Slu-Lm8-n1</strain>
    </source>
</reference>
<reference evidence="2" key="2">
    <citation type="submission" date="2015-01" db="EMBL/GenBank/DDBJ databases">
        <title>Evolutionary Origins and Diversification of the Mycorrhizal Mutualists.</title>
        <authorList>
            <consortium name="DOE Joint Genome Institute"/>
            <consortium name="Mycorrhizal Genomics Consortium"/>
            <person name="Kohler A."/>
            <person name="Kuo A."/>
            <person name="Nagy L.G."/>
            <person name="Floudas D."/>
            <person name="Copeland A."/>
            <person name="Barry K.W."/>
            <person name="Cichocki N."/>
            <person name="Veneault-Fourrey C."/>
            <person name="LaButti K."/>
            <person name="Lindquist E.A."/>
            <person name="Lipzen A."/>
            <person name="Lundell T."/>
            <person name="Morin E."/>
            <person name="Murat C."/>
            <person name="Riley R."/>
            <person name="Ohm R."/>
            <person name="Sun H."/>
            <person name="Tunlid A."/>
            <person name="Henrissat B."/>
            <person name="Grigoriev I.V."/>
            <person name="Hibbett D.S."/>
            <person name="Martin F."/>
        </authorList>
    </citation>
    <scope>NUCLEOTIDE SEQUENCE [LARGE SCALE GENOMIC DNA]</scope>
    <source>
        <strain evidence="2">UH-Slu-Lm8-n1</strain>
    </source>
</reference>
<evidence type="ECO:0000313" key="2">
    <source>
        <dbReference type="Proteomes" id="UP000054485"/>
    </source>
</evidence>